<dbReference type="Gene3D" id="3.40.50.300">
    <property type="entry name" value="P-loop containing nucleotide triphosphate hydrolases"/>
    <property type="match status" value="1"/>
</dbReference>
<dbReference type="PROSITE" id="PS00674">
    <property type="entry name" value="AAA"/>
    <property type="match status" value="1"/>
</dbReference>
<evidence type="ECO:0000256" key="4">
    <source>
        <dbReference type="ARBA" id="ARBA00022723"/>
    </source>
</evidence>
<evidence type="ECO:0000313" key="14">
    <source>
        <dbReference type="Proteomes" id="UP001163046"/>
    </source>
</evidence>
<feature type="domain" description="AAA+ ATPase" evidence="12">
    <location>
        <begin position="247"/>
        <end position="379"/>
    </location>
</feature>
<dbReference type="GO" id="GO:0005524">
    <property type="term" value="F:ATP binding"/>
    <property type="evidence" value="ECO:0007669"/>
    <property type="project" value="UniProtKB-KW"/>
</dbReference>
<comment type="similarity">
    <text evidence="2">In the C-terminal section; belongs to the peptidase M41 family.</text>
</comment>
<dbReference type="InterPro" id="IPR003593">
    <property type="entry name" value="AAA+_ATPase"/>
</dbReference>
<feature type="region of interest" description="Disordered" evidence="11">
    <location>
        <begin position="44"/>
        <end position="81"/>
    </location>
</feature>
<evidence type="ECO:0000256" key="2">
    <source>
        <dbReference type="ARBA" id="ARBA00010044"/>
    </source>
</evidence>
<keyword evidence="9" id="KW-0482">Metalloprotease</keyword>
<dbReference type="SUPFAM" id="SSF52540">
    <property type="entry name" value="P-loop containing nucleoside triphosphate hydrolases"/>
    <property type="match status" value="1"/>
</dbReference>
<keyword evidence="14" id="KW-1185">Reference proteome</keyword>
<sequence>MAYRLCVHGDLRGSPSVATRIIAESESKELLAALGEFSILILQKGPDSSNNKNSEADKRESSGGGDGGEGGGSSGKPPNDEWWKDLFANPQQVEKLVVSNQTLVKVFLKNDPNKSHLCFTIGSVESFERNLETVQQEMNIDPAFWIPVTYVKESEWLKESIKLLPTLLVIGSILYFSRKFTSGAKGQGGIFGVGQSTAKVYNKETSINIRFKDVAGCEEAKLEIMEFVNFLKNPQQYHALGARIPRTSRKTGKTLLAKAVAGEARVPFLSISGSEFLEMFVGVGPARVRDLFAQARKNAPCIIFIDEIDAVGRARGRGGHIGGHDERENTLNQLLVEMDGFSSSTNVVVLSGTNRPDVLDPALLRPGRFDRQIHIPPPDIKGR</sequence>
<dbReference type="GO" id="GO:0008237">
    <property type="term" value="F:metallopeptidase activity"/>
    <property type="evidence" value="ECO:0007669"/>
    <property type="project" value="UniProtKB-KW"/>
</dbReference>
<evidence type="ECO:0000256" key="8">
    <source>
        <dbReference type="ARBA" id="ARBA00022840"/>
    </source>
</evidence>
<evidence type="ECO:0000256" key="1">
    <source>
        <dbReference type="ARBA" id="ARBA00001947"/>
    </source>
</evidence>
<dbReference type="SMART" id="SM00382">
    <property type="entry name" value="AAA"/>
    <property type="match status" value="1"/>
</dbReference>
<keyword evidence="6" id="KW-0378">Hydrolase</keyword>
<accession>A0A9W9Z458</accession>
<dbReference type="InterPro" id="IPR027417">
    <property type="entry name" value="P-loop_NTPase"/>
</dbReference>
<dbReference type="OrthoDB" id="1413014at2759"/>
<evidence type="ECO:0000256" key="11">
    <source>
        <dbReference type="SAM" id="MobiDB-lite"/>
    </source>
</evidence>
<dbReference type="Pfam" id="PF00004">
    <property type="entry name" value="AAA"/>
    <property type="match status" value="1"/>
</dbReference>
<feature type="compositionally biased region" description="Gly residues" evidence="11">
    <location>
        <begin position="62"/>
        <end position="74"/>
    </location>
</feature>
<dbReference type="FunFam" id="3.40.50.300:FF:000001">
    <property type="entry name" value="ATP-dependent zinc metalloprotease FtsH"/>
    <property type="match status" value="1"/>
</dbReference>
<dbReference type="GO" id="GO:0046872">
    <property type="term" value="F:metal ion binding"/>
    <property type="evidence" value="ECO:0007669"/>
    <property type="project" value="UniProtKB-KW"/>
</dbReference>
<evidence type="ECO:0000256" key="7">
    <source>
        <dbReference type="ARBA" id="ARBA00022833"/>
    </source>
</evidence>
<dbReference type="Gene3D" id="3.40.1690.20">
    <property type="match status" value="1"/>
</dbReference>
<evidence type="ECO:0000313" key="13">
    <source>
        <dbReference type="EMBL" id="KAJ7374722.1"/>
    </source>
</evidence>
<evidence type="ECO:0000256" key="6">
    <source>
        <dbReference type="ARBA" id="ARBA00022801"/>
    </source>
</evidence>
<evidence type="ECO:0000256" key="5">
    <source>
        <dbReference type="ARBA" id="ARBA00022741"/>
    </source>
</evidence>
<reference evidence="13" key="1">
    <citation type="submission" date="2023-01" db="EMBL/GenBank/DDBJ databases">
        <title>Genome assembly of the deep-sea coral Lophelia pertusa.</title>
        <authorList>
            <person name="Herrera S."/>
            <person name="Cordes E."/>
        </authorList>
    </citation>
    <scope>NUCLEOTIDE SEQUENCE</scope>
    <source>
        <strain evidence="13">USNM1676648</strain>
        <tissue evidence="13">Polyp</tissue>
    </source>
</reference>
<dbReference type="PANTHER" id="PTHR43655">
    <property type="entry name" value="ATP-DEPENDENT PROTEASE"/>
    <property type="match status" value="1"/>
</dbReference>
<dbReference type="PANTHER" id="PTHR43655:SF2">
    <property type="entry name" value="AFG3 LIKE MATRIX AAA PEPTIDASE SUBUNIT 2, ISOFORM A"/>
    <property type="match status" value="1"/>
</dbReference>
<dbReference type="InterPro" id="IPR050928">
    <property type="entry name" value="ATP-dep_Zn_Metalloprotease"/>
</dbReference>
<evidence type="ECO:0000256" key="3">
    <source>
        <dbReference type="ARBA" id="ARBA00022670"/>
    </source>
</evidence>
<protein>
    <submittedName>
        <fullName evidence="13">AFG3-like protein 2</fullName>
    </submittedName>
</protein>
<evidence type="ECO:0000256" key="10">
    <source>
        <dbReference type="RuleBase" id="RU003651"/>
    </source>
</evidence>
<keyword evidence="3" id="KW-0645">Protease</keyword>
<gene>
    <name evidence="13" type="primary">AFG3L2_2</name>
    <name evidence="13" type="ORF">OS493_005069</name>
</gene>
<keyword evidence="7" id="KW-0862">Zinc</keyword>
<keyword evidence="5 10" id="KW-0547">Nucleotide-binding</keyword>
<proteinExistence type="inferred from homology"/>
<dbReference type="AlphaFoldDB" id="A0A9W9Z458"/>
<comment type="similarity">
    <text evidence="10">Belongs to the AAA ATPase family.</text>
</comment>
<dbReference type="InterPro" id="IPR003959">
    <property type="entry name" value="ATPase_AAA_core"/>
</dbReference>
<dbReference type="EMBL" id="MU826827">
    <property type="protein sequence ID" value="KAJ7374722.1"/>
    <property type="molecule type" value="Genomic_DNA"/>
</dbReference>
<keyword evidence="4" id="KW-0479">Metal-binding</keyword>
<comment type="cofactor">
    <cofactor evidence="1">
        <name>Zn(2+)</name>
        <dbReference type="ChEBI" id="CHEBI:29105"/>
    </cofactor>
</comment>
<name>A0A9W9Z458_9CNID</name>
<evidence type="ECO:0000256" key="9">
    <source>
        <dbReference type="ARBA" id="ARBA00023049"/>
    </source>
</evidence>
<dbReference type="CDD" id="cd19501">
    <property type="entry name" value="RecA-like_FtsH"/>
    <property type="match status" value="1"/>
</dbReference>
<comment type="caution">
    <text evidence="13">The sequence shown here is derived from an EMBL/GenBank/DDBJ whole genome shotgun (WGS) entry which is preliminary data.</text>
</comment>
<dbReference type="GO" id="GO:0034982">
    <property type="term" value="P:mitochondrial protein processing"/>
    <property type="evidence" value="ECO:0007669"/>
    <property type="project" value="TreeGrafter"/>
</dbReference>
<dbReference type="InterPro" id="IPR003960">
    <property type="entry name" value="ATPase_AAA_CS"/>
</dbReference>
<organism evidence="13 14">
    <name type="scientific">Desmophyllum pertusum</name>
    <dbReference type="NCBI Taxonomy" id="174260"/>
    <lineage>
        <taxon>Eukaryota</taxon>
        <taxon>Metazoa</taxon>
        <taxon>Cnidaria</taxon>
        <taxon>Anthozoa</taxon>
        <taxon>Hexacorallia</taxon>
        <taxon>Scleractinia</taxon>
        <taxon>Caryophylliina</taxon>
        <taxon>Caryophylliidae</taxon>
        <taxon>Desmophyllum</taxon>
    </lineage>
</organism>
<keyword evidence="8 10" id="KW-0067">ATP-binding</keyword>
<evidence type="ECO:0000259" key="12">
    <source>
        <dbReference type="SMART" id="SM00382"/>
    </source>
</evidence>
<dbReference type="GO" id="GO:0016887">
    <property type="term" value="F:ATP hydrolysis activity"/>
    <property type="evidence" value="ECO:0007669"/>
    <property type="project" value="InterPro"/>
</dbReference>
<dbReference type="Proteomes" id="UP001163046">
    <property type="component" value="Unassembled WGS sequence"/>
</dbReference>
<dbReference type="GO" id="GO:0005745">
    <property type="term" value="C:m-AAA complex"/>
    <property type="evidence" value="ECO:0007669"/>
    <property type="project" value="TreeGrafter"/>
</dbReference>